<evidence type="ECO:0000313" key="1">
    <source>
        <dbReference type="EMBL" id="GGD44977.1"/>
    </source>
</evidence>
<sequence>MKNRTLEIPVPPVVKAYFSHKSNLGTDAVIEKRHWLGRHICSVVSYHPLDKADLPVEYTEKGLEKLTMLSVSVSFPLKINQLTMHHYCQLGYVLESVFELAVINYCKGRFAFSLNYTAAIDDFFRRYELDKVDYDKDNYRRFVNKKYGPIIEQEYKEALKNRDSLLEKVKK</sequence>
<name>A0A916YHB5_9BACT</name>
<accession>A0A916YHB5</accession>
<gene>
    <name evidence="1" type="ORF">GCM10011514_06230</name>
</gene>
<organism evidence="1 2">
    <name type="scientific">Emticicia aquatilis</name>
    <dbReference type="NCBI Taxonomy" id="1537369"/>
    <lineage>
        <taxon>Bacteria</taxon>
        <taxon>Pseudomonadati</taxon>
        <taxon>Bacteroidota</taxon>
        <taxon>Cytophagia</taxon>
        <taxon>Cytophagales</taxon>
        <taxon>Leadbetterellaceae</taxon>
        <taxon>Emticicia</taxon>
    </lineage>
</organism>
<evidence type="ECO:0000313" key="2">
    <source>
        <dbReference type="Proteomes" id="UP000609064"/>
    </source>
</evidence>
<dbReference type="RefSeq" id="WP_188764552.1">
    <property type="nucleotide sequence ID" value="NZ_BMKK01000001.1"/>
</dbReference>
<dbReference type="Proteomes" id="UP000609064">
    <property type="component" value="Unassembled WGS sequence"/>
</dbReference>
<protein>
    <submittedName>
        <fullName evidence="1">Uncharacterized protein</fullName>
    </submittedName>
</protein>
<comment type="caution">
    <text evidence="1">The sequence shown here is derived from an EMBL/GenBank/DDBJ whole genome shotgun (WGS) entry which is preliminary data.</text>
</comment>
<keyword evidence="2" id="KW-1185">Reference proteome</keyword>
<reference evidence="1" key="1">
    <citation type="journal article" date="2014" name="Int. J. Syst. Evol. Microbiol.">
        <title>Complete genome sequence of Corynebacterium casei LMG S-19264T (=DSM 44701T), isolated from a smear-ripened cheese.</title>
        <authorList>
            <consortium name="US DOE Joint Genome Institute (JGI-PGF)"/>
            <person name="Walter F."/>
            <person name="Albersmeier A."/>
            <person name="Kalinowski J."/>
            <person name="Ruckert C."/>
        </authorList>
    </citation>
    <scope>NUCLEOTIDE SEQUENCE</scope>
    <source>
        <strain evidence="1">CGMCC 1.15958</strain>
    </source>
</reference>
<reference evidence="1" key="2">
    <citation type="submission" date="2020-09" db="EMBL/GenBank/DDBJ databases">
        <authorList>
            <person name="Sun Q."/>
            <person name="Zhou Y."/>
        </authorList>
    </citation>
    <scope>NUCLEOTIDE SEQUENCE</scope>
    <source>
        <strain evidence="1">CGMCC 1.15958</strain>
    </source>
</reference>
<dbReference type="EMBL" id="BMKK01000001">
    <property type="protein sequence ID" value="GGD44977.1"/>
    <property type="molecule type" value="Genomic_DNA"/>
</dbReference>
<proteinExistence type="predicted"/>
<dbReference type="AlphaFoldDB" id="A0A916YHB5"/>